<proteinExistence type="predicted"/>
<accession>A0A8H3LDH8</accession>
<name>A0A8H3LDH8_9GLOM</name>
<protein>
    <submittedName>
        <fullName evidence="1">Uncharacterized protein</fullName>
    </submittedName>
</protein>
<gene>
    <name evidence="1" type="ORF">RCL2_001222400</name>
</gene>
<dbReference type="Proteomes" id="UP000615446">
    <property type="component" value="Unassembled WGS sequence"/>
</dbReference>
<evidence type="ECO:0000313" key="1">
    <source>
        <dbReference type="EMBL" id="GES85134.1"/>
    </source>
</evidence>
<comment type="caution">
    <text evidence="1">The sequence shown here is derived from an EMBL/GenBank/DDBJ whole genome shotgun (WGS) entry which is preliminary data.</text>
</comment>
<reference evidence="1" key="1">
    <citation type="submission" date="2019-10" db="EMBL/GenBank/DDBJ databases">
        <title>Conservation and host-specific expression of non-tandemly repeated heterogenous ribosome RNA gene in arbuscular mycorrhizal fungi.</title>
        <authorList>
            <person name="Maeda T."/>
            <person name="Kobayashi Y."/>
            <person name="Nakagawa T."/>
            <person name="Ezawa T."/>
            <person name="Yamaguchi K."/>
            <person name="Bino T."/>
            <person name="Nishimoto Y."/>
            <person name="Shigenobu S."/>
            <person name="Kawaguchi M."/>
        </authorList>
    </citation>
    <scope>NUCLEOTIDE SEQUENCE</scope>
    <source>
        <strain evidence="1">HR1</strain>
    </source>
</reference>
<sequence>MSFNFNSFRFYINNLDEEIEAEDVDMDLSDSDLDFILYVTGCVGHMWEAIDDDKSVKATKGSMEPGRRKFTHFR</sequence>
<organism evidence="1 2">
    <name type="scientific">Rhizophagus clarus</name>
    <dbReference type="NCBI Taxonomy" id="94130"/>
    <lineage>
        <taxon>Eukaryota</taxon>
        <taxon>Fungi</taxon>
        <taxon>Fungi incertae sedis</taxon>
        <taxon>Mucoromycota</taxon>
        <taxon>Glomeromycotina</taxon>
        <taxon>Glomeromycetes</taxon>
        <taxon>Glomerales</taxon>
        <taxon>Glomeraceae</taxon>
        <taxon>Rhizophagus</taxon>
    </lineage>
</organism>
<dbReference type="EMBL" id="BLAL01000088">
    <property type="protein sequence ID" value="GES85134.1"/>
    <property type="molecule type" value="Genomic_DNA"/>
</dbReference>
<evidence type="ECO:0000313" key="2">
    <source>
        <dbReference type="Proteomes" id="UP000615446"/>
    </source>
</evidence>
<dbReference type="AlphaFoldDB" id="A0A8H3LDH8"/>